<dbReference type="PANTHER" id="PTHR43047">
    <property type="entry name" value="TWO-COMPONENT HISTIDINE PROTEIN KINASE"/>
    <property type="match status" value="1"/>
</dbReference>
<dbReference type="InterPro" id="IPR036890">
    <property type="entry name" value="HATPase_C_sf"/>
</dbReference>
<proteinExistence type="predicted"/>
<keyword evidence="5" id="KW-0808">Transferase</keyword>
<evidence type="ECO:0000259" key="10">
    <source>
        <dbReference type="PROSITE" id="PS50113"/>
    </source>
</evidence>
<evidence type="ECO:0000313" key="12">
    <source>
        <dbReference type="Proteomes" id="UP001144280"/>
    </source>
</evidence>
<dbReference type="Pfam" id="PF00989">
    <property type="entry name" value="PAS"/>
    <property type="match status" value="2"/>
</dbReference>
<evidence type="ECO:0000259" key="9">
    <source>
        <dbReference type="PROSITE" id="PS50112"/>
    </source>
</evidence>
<sequence>MNSAHAQLAAIVRSSHDAIISKTLDGVIVTWNRAAEQLYGYRASDAIGRHAELLYPPERRQEESTILGRIGSGERVDQYVTERVHRDGGTMTVTMSASPIVDATGEIIGVATMSRDVGRLRRVEAKWRAMLEAAPDAIVAVDATGRITLVNAQTERLFGYHREELLGQLMEVLVPEHARHVHPGHRRRYLRGPKPRPMGAGLELSALRRDGTQFPAEISLSAIDTDEGELVAAAIRDVSERIRFERQLREKNVELEKASKAKDAFLASMSHELRTPLNAIIGFTGTLLMGMPGPLNEAQTRQLQLVETSGQHLLSLINDLLDLAKIESGKVEITPERIDCRAVVEEVVQSMRPLVEQKSLALSIELPAEEIVAVADRRALGQILINLVHNAVKFTTDGEVRISLTRPRIGSPWTLRVSDTGPGIAPEDQARIFRAFERTSATRQHGDEGTGLGLYISHKLAELMGFQIRVHSEPGTGSVFYLTLAA</sequence>
<dbReference type="Gene3D" id="3.30.450.20">
    <property type="entry name" value="PAS domain"/>
    <property type="match status" value="2"/>
</dbReference>
<dbReference type="InterPro" id="IPR001610">
    <property type="entry name" value="PAC"/>
</dbReference>
<evidence type="ECO:0000256" key="4">
    <source>
        <dbReference type="ARBA" id="ARBA00022553"/>
    </source>
</evidence>
<comment type="catalytic activity">
    <reaction evidence="1">
        <text>ATP + protein L-histidine = ADP + protein N-phospho-L-histidine.</text>
        <dbReference type="EC" id="2.7.13.3"/>
    </reaction>
</comment>
<name>A0ABQ5R965_9ACTN</name>
<dbReference type="PRINTS" id="PR00344">
    <property type="entry name" value="BCTRLSENSOR"/>
</dbReference>
<dbReference type="CDD" id="cd00082">
    <property type="entry name" value="HisKA"/>
    <property type="match status" value="1"/>
</dbReference>
<keyword evidence="12" id="KW-1185">Reference proteome</keyword>
<accession>A0ABQ5R965</accession>
<dbReference type="PROSITE" id="PS50112">
    <property type="entry name" value="PAS"/>
    <property type="match status" value="2"/>
</dbReference>
<keyword evidence="6" id="KW-0418">Kinase</keyword>
<dbReference type="EC" id="2.7.13.3" evidence="3"/>
<feature type="domain" description="PAS" evidence="9">
    <location>
        <begin position="4"/>
        <end position="74"/>
    </location>
</feature>
<gene>
    <name evidence="11" type="ORF">Pa4123_77880</name>
</gene>
<dbReference type="CDD" id="cd00130">
    <property type="entry name" value="PAS"/>
    <property type="match status" value="2"/>
</dbReference>
<comment type="caution">
    <text evidence="11">The sequence shown here is derived from an EMBL/GenBank/DDBJ whole genome shotgun (WGS) entry which is preliminary data.</text>
</comment>
<feature type="domain" description="PAC" evidence="10">
    <location>
        <begin position="200"/>
        <end position="250"/>
    </location>
</feature>
<dbReference type="InterPro" id="IPR005467">
    <property type="entry name" value="His_kinase_dom"/>
</dbReference>
<dbReference type="SMART" id="SM00091">
    <property type="entry name" value="PAS"/>
    <property type="match status" value="2"/>
</dbReference>
<dbReference type="Proteomes" id="UP001144280">
    <property type="component" value="Unassembled WGS sequence"/>
</dbReference>
<dbReference type="InterPro" id="IPR000700">
    <property type="entry name" value="PAS-assoc_C"/>
</dbReference>
<dbReference type="Pfam" id="PF02518">
    <property type="entry name" value="HATPase_c"/>
    <property type="match status" value="1"/>
</dbReference>
<dbReference type="CDD" id="cd16922">
    <property type="entry name" value="HATPase_EvgS-ArcB-TorS-like"/>
    <property type="match status" value="1"/>
</dbReference>
<dbReference type="InterPro" id="IPR000014">
    <property type="entry name" value="PAS"/>
</dbReference>
<evidence type="ECO:0000256" key="1">
    <source>
        <dbReference type="ARBA" id="ARBA00000085"/>
    </source>
</evidence>
<dbReference type="Gene3D" id="1.10.287.130">
    <property type="match status" value="1"/>
</dbReference>
<dbReference type="SMART" id="SM00388">
    <property type="entry name" value="HisKA"/>
    <property type="match status" value="1"/>
</dbReference>
<feature type="domain" description="PAS" evidence="9">
    <location>
        <begin position="123"/>
        <end position="193"/>
    </location>
</feature>
<evidence type="ECO:0000313" key="11">
    <source>
        <dbReference type="EMBL" id="GLI02510.1"/>
    </source>
</evidence>
<dbReference type="InterPro" id="IPR013767">
    <property type="entry name" value="PAS_fold"/>
</dbReference>
<dbReference type="InterPro" id="IPR004358">
    <property type="entry name" value="Sig_transdc_His_kin-like_C"/>
</dbReference>
<dbReference type="SUPFAM" id="SSF55874">
    <property type="entry name" value="ATPase domain of HSP90 chaperone/DNA topoisomerase II/histidine kinase"/>
    <property type="match status" value="1"/>
</dbReference>
<reference evidence="11" key="1">
    <citation type="submission" date="2022-12" db="EMBL/GenBank/DDBJ databases">
        <title>New Phytohabitans aurantiacus sp. RD004123 nov., an actinomycete isolated from soil.</title>
        <authorList>
            <person name="Triningsih D.W."/>
            <person name="Harunari E."/>
            <person name="Igarashi Y."/>
        </authorList>
    </citation>
    <scope>NUCLEOTIDE SEQUENCE</scope>
    <source>
        <strain evidence="11">RD004123</strain>
    </source>
</reference>
<evidence type="ECO:0000256" key="6">
    <source>
        <dbReference type="ARBA" id="ARBA00022777"/>
    </source>
</evidence>
<dbReference type="SMART" id="SM00387">
    <property type="entry name" value="HATPase_c"/>
    <property type="match status" value="1"/>
</dbReference>
<dbReference type="PROSITE" id="PS50109">
    <property type="entry name" value="HIS_KIN"/>
    <property type="match status" value="1"/>
</dbReference>
<dbReference type="Gene3D" id="3.30.565.10">
    <property type="entry name" value="Histidine kinase-like ATPase, C-terminal domain"/>
    <property type="match status" value="1"/>
</dbReference>
<dbReference type="SMART" id="SM00086">
    <property type="entry name" value="PAC"/>
    <property type="match status" value="2"/>
</dbReference>
<dbReference type="SUPFAM" id="SSF47384">
    <property type="entry name" value="Homodimeric domain of signal transducing histidine kinase"/>
    <property type="match status" value="1"/>
</dbReference>
<dbReference type="SUPFAM" id="SSF55785">
    <property type="entry name" value="PYP-like sensor domain (PAS domain)"/>
    <property type="match status" value="2"/>
</dbReference>
<evidence type="ECO:0000259" key="8">
    <source>
        <dbReference type="PROSITE" id="PS50109"/>
    </source>
</evidence>
<dbReference type="InterPro" id="IPR035965">
    <property type="entry name" value="PAS-like_dom_sf"/>
</dbReference>
<evidence type="ECO:0000256" key="2">
    <source>
        <dbReference type="ARBA" id="ARBA00004236"/>
    </source>
</evidence>
<dbReference type="Pfam" id="PF00512">
    <property type="entry name" value="HisKA"/>
    <property type="match status" value="1"/>
</dbReference>
<dbReference type="NCBIfam" id="TIGR00229">
    <property type="entry name" value="sensory_box"/>
    <property type="match status" value="2"/>
</dbReference>
<dbReference type="InterPro" id="IPR003661">
    <property type="entry name" value="HisK_dim/P_dom"/>
</dbReference>
<organism evidence="11 12">
    <name type="scientific">Phytohabitans aurantiacus</name>
    <dbReference type="NCBI Taxonomy" id="3016789"/>
    <lineage>
        <taxon>Bacteria</taxon>
        <taxon>Bacillati</taxon>
        <taxon>Actinomycetota</taxon>
        <taxon>Actinomycetes</taxon>
        <taxon>Micromonosporales</taxon>
        <taxon>Micromonosporaceae</taxon>
    </lineage>
</organism>
<keyword evidence="4" id="KW-0597">Phosphoprotein</keyword>
<keyword evidence="7" id="KW-0902">Two-component regulatory system</keyword>
<comment type="subcellular location">
    <subcellularLocation>
        <location evidence="2">Cell membrane</location>
    </subcellularLocation>
</comment>
<evidence type="ECO:0000256" key="5">
    <source>
        <dbReference type="ARBA" id="ARBA00022679"/>
    </source>
</evidence>
<dbReference type="InterPro" id="IPR003594">
    <property type="entry name" value="HATPase_dom"/>
</dbReference>
<feature type="domain" description="PAC" evidence="10">
    <location>
        <begin position="74"/>
        <end position="129"/>
    </location>
</feature>
<protein>
    <recommendedName>
        <fullName evidence="3">histidine kinase</fullName>
        <ecNumber evidence="3">2.7.13.3</ecNumber>
    </recommendedName>
</protein>
<dbReference type="PROSITE" id="PS50113">
    <property type="entry name" value="PAC"/>
    <property type="match status" value="2"/>
</dbReference>
<feature type="domain" description="Histidine kinase" evidence="8">
    <location>
        <begin position="268"/>
        <end position="486"/>
    </location>
</feature>
<evidence type="ECO:0000256" key="7">
    <source>
        <dbReference type="ARBA" id="ARBA00023012"/>
    </source>
</evidence>
<evidence type="ECO:0000256" key="3">
    <source>
        <dbReference type="ARBA" id="ARBA00012438"/>
    </source>
</evidence>
<dbReference type="RefSeq" id="WP_281904044.1">
    <property type="nucleotide sequence ID" value="NZ_BSDI01000063.1"/>
</dbReference>
<dbReference type="InterPro" id="IPR036097">
    <property type="entry name" value="HisK_dim/P_sf"/>
</dbReference>
<dbReference type="EMBL" id="BSDI01000063">
    <property type="protein sequence ID" value="GLI02510.1"/>
    <property type="molecule type" value="Genomic_DNA"/>
</dbReference>